<dbReference type="RefSeq" id="WP_294200336.1">
    <property type="nucleotide sequence ID" value="NZ_CP154834.1"/>
</dbReference>
<dbReference type="InterPro" id="IPR003646">
    <property type="entry name" value="SH3-like_bac-type"/>
</dbReference>
<evidence type="ECO:0000256" key="1">
    <source>
        <dbReference type="SAM" id="MobiDB-lite"/>
    </source>
</evidence>
<proteinExistence type="predicted"/>
<dbReference type="Proteomes" id="UP001463665">
    <property type="component" value="Chromosome"/>
</dbReference>
<feature type="compositionally biased region" description="Basic residues" evidence="1">
    <location>
        <begin position="75"/>
        <end position="95"/>
    </location>
</feature>
<reference evidence="4 5" key="1">
    <citation type="submission" date="2024-04" db="EMBL/GenBank/DDBJ databases">
        <title>Genome sequencing and assembly of rice foliar adapted Chryseobacterium endophyticum OsEnb-ALM-A6.</title>
        <authorList>
            <person name="Kumar S."/>
            <person name="Javed M."/>
            <person name="Chouhan V."/>
            <person name="Charishma K."/>
            <person name="Patel A."/>
            <person name="Kumar M."/>
            <person name="Sahu K.P."/>
            <person name="Kumar A."/>
        </authorList>
    </citation>
    <scope>NUCLEOTIDE SEQUENCE [LARGE SCALE GENOMIC DNA]</scope>
    <source>
        <strain evidence="4 5">OsEnb-ALM-A6</strain>
    </source>
</reference>
<sequence length="169" mass="18259">MKKLIAFIIITFSVFILNSCFKANDSVGHDGRCTGSAPCSACTTCSRCGHCGSGGSCGACTGKSSGRSSSSGSSSKRHKSEKHKAPKAKSNKPPKVRVDQVNININSGNMYFAHVAAVRIYTQPSDKSKAILTVTKNNRLIKLQELKDWYKVKVEPEGITGYVKRKDVK</sequence>
<dbReference type="Pfam" id="PF08239">
    <property type="entry name" value="SH3_3"/>
    <property type="match status" value="1"/>
</dbReference>
<feature type="compositionally biased region" description="Low complexity" evidence="1">
    <location>
        <begin position="65"/>
        <end position="74"/>
    </location>
</feature>
<dbReference type="AlphaFoldDB" id="A0AAU6WSF5"/>
<keyword evidence="5" id="KW-1185">Reference proteome</keyword>
<organism evidence="4 5">
    <name type="scientific">Chryseobacterium endophyticum</name>
    <dbReference type="NCBI Taxonomy" id="1854762"/>
    <lineage>
        <taxon>Bacteria</taxon>
        <taxon>Pseudomonadati</taxon>
        <taxon>Bacteroidota</taxon>
        <taxon>Flavobacteriia</taxon>
        <taxon>Flavobacteriales</taxon>
        <taxon>Weeksellaceae</taxon>
        <taxon>Chryseobacterium group</taxon>
        <taxon>Chryseobacterium</taxon>
    </lineage>
</organism>
<feature type="chain" id="PRO_5043649651" evidence="2">
    <location>
        <begin position="24"/>
        <end position="169"/>
    </location>
</feature>
<protein>
    <submittedName>
        <fullName evidence="4">SH3 domain-containing protein</fullName>
    </submittedName>
</protein>
<keyword evidence="2" id="KW-0732">Signal</keyword>
<dbReference type="EMBL" id="CP154834">
    <property type="protein sequence ID" value="XAO75020.1"/>
    <property type="molecule type" value="Genomic_DNA"/>
</dbReference>
<dbReference type="Gene3D" id="2.30.30.40">
    <property type="entry name" value="SH3 Domains"/>
    <property type="match status" value="1"/>
</dbReference>
<accession>A0AAU6WSF5</accession>
<evidence type="ECO:0000256" key="2">
    <source>
        <dbReference type="SAM" id="SignalP"/>
    </source>
</evidence>
<gene>
    <name evidence="4" type="ORF">AAFP95_03175</name>
</gene>
<evidence type="ECO:0000259" key="3">
    <source>
        <dbReference type="Pfam" id="PF08239"/>
    </source>
</evidence>
<evidence type="ECO:0000313" key="4">
    <source>
        <dbReference type="EMBL" id="XAO75020.1"/>
    </source>
</evidence>
<feature type="region of interest" description="Disordered" evidence="1">
    <location>
        <begin position="65"/>
        <end position="96"/>
    </location>
</feature>
<name>A0AAU6WSF5_9FLAO</name>
<feature type="signal peptide" evidence="2">
    <location>
        <begin position="1"/>
        <end position="23"/>
    </location>
</feature>
<feature type="domain" description="SH3b" evidence="3">
    <location>
        <begin position="117"/>
        <end position="168"/>
    </location>
</feature>
<evidence type="ECO:0000313" key="5">
    <source>
        <dbReference type="Proteomes" id="UP001463665"/>
    </source>
</evidence>